<dbReference type="InterPro" id="IPR015157">
    <property type="entry name" value="TMA7"/>
</dbReference>
<accession>A0A6A5Q8W4</accession>
<keyword evidence="3" id="KW-1185">Reference proteome</keyword>
<feature type="region of interest" description="Disordered" evidence="1">
    <location>
        <begin position="1"/>
        <end position="69"/>
    </location>
</feature>
<gene>
    <name evidence="2" type="ORF">BDU57DRAFT_542973</name>
</gene>
<feature type="compositionally biased region" description="Basic and acidic residues" evidence="1">
    <location>
        <begin position="29"/>
        <end position="46"/>
    </location>
</feature>
<reference evidence="2" key="1">
    <citation type="journal article" date="2020" name="Stud. Mycol.">
        <title>101 Dothideomycetes genomes: a test case for predicting lifestyles and emergence of pathogens.</title>
        <authorList>
            <person name="Haridas S."/>
            <person name="Albert R."/>
            <person name="Binder M."/>
            <person name="Bloem J."/>
            <person name="Labutti K."/>
            <person name="Salamov A."/>
            <person name="Andreopoulos B."/>
            <person name="Baker S."/>
            <person name="Barry K."/>
            <person name="Bills G."/>
            <person name="Bluhm B."/>
            <person name="Cannon C."/>
            <person name="Castanera R."/>
            <person name="Culley D."/>
            <person name="Daum C."/>
            <person name="Ezra D."/>
            <person name="Gonzalez J."/>
            <person name="Henrissat B."/>
            <person name="Kuo A."/>
            <person name="Liang C."/>
            <person name="Lipzen A."/>
            <person name="Lutzoni F."/>
            <person name="Magnuson J."/>
            <person name="Mondo S."/>
            <person name="Nolan M."/>
            <person name="Ohm R."/>
            <person name="Pangilinan J."/>
            <person name="Park H.-J."/>
            <person name="Ramirez L."/>
            <person name="Alfaro M."/>
            <person name="Sun H."/>
            <person name="Tritt A."/>
            <person name="Yoshinaga Y."/>
            <person name="Zwiers L.-H."/>
            <person name="Turgeon B."/>
            <person name="Goodwin S."/>
            <person name="Spatafora J."/>
            <person name="Crous P."/>
            <person name="Grigoriev I."/>
        </authorList>
    </citation>
    <scope>NUCLEOTIDE SEQUENCE</scope>
    <source>
        <strain evidence="2">HMLAC05119</strain>
    </source>
</reference>
<dbReference type="Pfam" id="PF09072">
    <property type="entry name" value="TMA7"/>
    <property type="match status" value="1"/>
</dbReference>
<sequence length="69" mass="7264">MPSGQGAGTNPIHNKKPKKKAQELDEDDLAHKAKLAADKKARDELAGKVAKSKGPMNTGSQGIKKSGKK</sequence>
<evidence type="ECO:0008006" key="4">
    <source>
        <dbReference type="Google" id="ProtNLM"/>
    </source>
</evidence>
<protein>
    <recommendedName>
        <fullName evidence="4">Translation machinery associated TMA7</fullName>
    </recommendedName>
</protein>
<evidence type="ECO:0000313" key="2">
    <source>
        <dbReference type="EMBL" id="KAF1911883.1"/>
    </source>
</evidence>
<dbReference type="EMBL" id="ML979142">
    <property type="protein sequence ID" value="KAF1911883.1"/>
    <property type="molecule type" value="Genomic_DNA"/>
</dbReference>
<dbReference type="AlphaFoldDB" id="A0A6A5Q8W4"/>
<evidence type="ECO:0000313" key="3">
    <source>
        <dbReference type="Proteomes" id="UP000800096"/>
    </source>
</evidence>
<evidence type="ECO:0000256" key="1">
    <source>
        <dbReference type="SAM" id="MobiDB-lite"/>
    </source>
</evidence>
<dbReference type="Proteomes" id="UP000800096">
    <property type="component" value="Unassembled WGS sequence"/>
</dbReference>
<organism evidence="2 3">
    <name type="scientific">Ampelomyces quisqualis</name>
    <name type="common">Powdery mildew agent</name>
    <dbReference type="NCBI Taxonomy" id="50730"/>
    <lineage>
        <taxon>Eukaryota</taxon>
        <taxon>Fungi</taxon>
        <taxon>Dikarya</taxon>
        <taxon>Ascomycota</taxon>
        <taxon>Pezizomycotina</taxon>
        <taxon>Dothideomycetes</taxon>
        <taxon>Pleosporomycetidae</taxon>
        <taxon>Pleosporales</taxon>
        <taxon>Pleosporineae</taxon>
        <taxon>Phaeosphaeriaceae</taxon>
        <taxon>Ampelomyces</taxon>
    </lineage>
</organism>
<proteinExistence type="predicted"/>
<name>A0A6A5Q8W4_AMPQU</name>